<dbReference type="EMBL" id="PCWA01000084">
    <property type="protein sequence ID" value="PIQ88820.1"/>
    <property type="molecule type" value="Genomic_DNA"/>
</dbReference>
<organism evidence="4 5">
    <name type="scientific">Candidatus Ghiorseimicrobium undicola</name>
    <dbReference type="NCBI Taxonomy" id="1974746"/>
    <lineage>
        <taxon>Bacteria</taxon>
        <taxon>Pseudomonadati</taxon>
        <taxon>Candidatus Omnitrophota</taxon>
        <taxon>Candidatus Ghiorseimicrobium</taxon>
    </lineage>
</organism>
<keyword evidence="3" id="KW-1133">Transmembrane helix</keyword>
<proteinExistence type="inferred from homology"/>
<comment type="function">
    <text evidence="2">Required for morphogenesis under gluconeogenic growth conditions.</text>
</comment>
<dbReference type="NCBIfam" id="TIGR01826">
    <property type="entry name" value="CofD_related"/>
    <property type="match status" value="1"/>
</dbReference>
<evidence type="ECO:0000256" key="1">
    <source>
        <dbReference type="ARBA" id="ARBA00022490"/>
    </source>
</evidence>
<dbReference type="InterPro" id="IPR038136">
    <property type="entry name" value="CofD-like_dom_sf"/>
</dbReference>
<dbReference type="InterPro" id="IPR010119">
    <property type="entry name" value="Gluconeogen_factor"/>
</dbReference>
<dbReference type="PANTHER" id="PTHR30135:SF3">
    <property type="entry name" value="GLUCONEOGENESIS FACTOR-RELATED"/>
    <property type="match status" value="1"/>
</dbReference>
<evidence type="ECO:0000313" key="4">
    <source>
        <dbReference type="EMBL" id="PIQ88820.1"/>
    </source>
</evidence>
<dbReference type="GO" id="GO:0008360">
    <property type="term" value="P:regulation of cell shape"/>
    <property type="evidence" value="ECO:0007669"/>
    <property type="project" value="UniProtKB-UniRule"/>
</dbReference>
<keyword evidence="3" id="KW-0812">Transmembrane</keyword>
<comment type="caution">
    <text evidence="4">The sequence shown here is derived from an EMBL/GenBank/DDBJ whole genome shotgun (WGS) entry which is preliminary data.</text>
</comment>
<sequence>MKKKFRALFRSYLTLVFSPVRQGIRNTFLKWLFPGMGIKRWVVLSAIGVILTIFGASRLGAARFFTEKLTLGKTTDTLIIALGIYLIFRGVKELFVFIIRLFLPQKDKGEGKGLVDIIYEKKYLTHGPKITAVGGGTGLSTLLHGLKEYTNNISAIVTVADDGGSSGRIRQQFGILPPGDIRNCLVALAEAEPMMRDLFQFRFEEGSELEGHSFGNLFITAMTRLTGDFEKAVKESSKILAIRGQVIPSTLNRVSLAANYKDGTHEEGEAQIPKKGVPIRNVFLKPSDVRATPEAVKAILEAEIIILGPGSLYTSIIPNLLIKEIKDALVASSALKVYVCNIMTQRGETDNYSAFDHLNAVITHSKARIVDYCIMNTAPIPADLLEKYKEEESFAIKNDSERIRRAGFKVIEDDMAELGDLVRHDSKKLAKMIIALAEQK</sequence>
<gene>
    <name evidence="4" type="ORF">COV72_05955</name>
</gene>
<dbReference type="Proteomes" id="UP000229641">
    <property type="component" value="Unassembled WGS sequence"/>
</dbReference>
<dbReference type="GO" id="GO:0043743">
    <property type="term" value="F:LPPG:FO 2-phospho-L-lactate transferase activity"/>
    <property type="evidence" value="ECO:0007669"/>
    <property type="project" value="InterPro"/>
</dbReference>
<evidence type="ECO:0000256" key="3">
    <source>
        <dbReference type="SAM" id="Phobius"/>
    </source>
</evidence>
<keyword evidence="3" id="KW-0472">Membrane</keyword>
<dbReference type="GO" id="GO:0005737">
    <property type="term" value="C:cytoplasm"/>
    <property type="evidence" value="ECO:0007669"/>
    <property type="project" value="UniProtKB-SubCell"/>
</dbReference>
<evidence type="ECO:0000256" key="2">
    <source>
        <dbReference type="HAMAP-Rule" id="MF_00973"/>
    </source>
</evidence>
<protein>
    <recommendedName>
        <fullName evidence="2">Putative gluconeogenesis factor</fullName>
    </recommendedName>
</protein>
<dbReference type="PANTHER" id="PTHR30135">
    <property type="entry name" value="UNCHARACTERIZED PROTEIN YVCK-RELATED"/>
    <property type="match status" value="1"/>
</dbReference>
<dbReference type="HAMAP" id="MF_00973">
    <property type="entry name" value="Gluconeogen_factor"/>
    <property type="match status" value="1"/>
</dbReference>
<dbReference type="Pfam" id="PF01933">
    <property type="entry name" value="CofD"/>
    <property type="match status" value="1"/>
</dbReference>
<dbReference type="SUPFAM" id="SSF142338">
    <property type="entry name" value="CofD-like"/>
    <property type="match status" value="1"/>
</dbReference>
<reference evidence="4 5" key="1">
    <citation type="submission" date="2017-09" db="EMBL/GenBank/DDBJ databases">
        <title>Depth-based differentiation of microbial function through sediment-hosted aquifers and enrichment of novel symbionts in the deep terrestrial subsurface.</title>
        <authorList>
            <person name="Probst A.J."/>
            <person name="Ladd B."/>
            <person name="Jarett J.K."/>
            <person name="Geller-Mcgrath D.E."/>
            <person name="Sieber C.M."/>
            <person name="Emerson J.B."/>
            <person name="Anantharaman K."/>
            <person name="Thomas B.C."/>
            <person name="Malmstrom R."/>
            <person name="Stieglmeier M."/>
            <person name="Klingl A."/>
            <person name="Woyke T."/>
            <person name="Ryan C.M."/>
            <person name="Banfield J.F."/>
        </authorList>
    </citation>
    <scope>NUCLEOTIDE SEQUENCE [LARGE SCALE GENOMIC DNA]</scope>
    <source>
        <strain evidence="4">CG11_big_fil_rev_8_21_14_0_20_42_13</strain>
    </source>
</reference>
<dbReference type="AlphaFoldDB" id="A0A2H0LWM0"/>
<name>A0A2H0LWM0_9BACT</name>
<feature type="transmembrane region" description="Helical" evidence="3">
    <location>
        <begin position="38"/>
        <end position="57"/>
    </location>
</feature>
<comment type="similarity">
    <text evidence="2">Belongs to the gluconeogenesis factor family.</text>
</comment>
<keyword evidence="1 2" id="KW-0963">Cytoplasm</keyword>
<comment type="subcellular location">
    <subcellularLocation>
        <location evidence="2">Cytoplasm</location>
    </subcellularLocation>
</comment>
<dbReference type="CDD" id="cd07187">
    <property type="entry name" value="YvcK_like"/>
    <property type="match status" value="1"/>
</dbReference>
<evidence type="ECO:0000313" key="5">
    <source>
        <dbReference type="Proteomes" id="UP000229641"/>
    </source>
</evidence>
<dbReference type="Gene3D" id="3.40.50.10680">
    <property type="entry name" value="CofD-like domains"/>
    <property type="match status" value="1"/>
</dbReference>
<accession>A0A2H0LWM0</accession>
<feature type="transmembrane region" description="Helical" evidence="3">
    <location>
        <begin position="78"/>
        <end position="103"/>
    </location>
</feature>
<dbReference type="InterPro" id="IPR002882">
    <property type="entry name" value="CofD"/>
</dbReference>